<comment type="catalytic activity">
    <reaction evidence="5">
        <text>L-threonine = acetaldehyde + glycine</text>
        <dbReference type="Rhea" id="RHEA:19625"/>
        <dbReference type="ChEBI" id="CHEBI:15343"/>
        <dbReference type="ChEBI" id="CHEBI:57305"/>
        <dbReference type="ChEBI" id="CHEBI:57926"/>
        <dbReference type="EC" id="4.1.2.48"/>
    </reaction>
    <physiologicalReaction direction="left-to-right" evidence="5">
        <dbReference type="Rhea" id="RHEA:19626"/>
    </physiologicalReaction>
</comment>
<evidence type="ECO:0000256" key="5">
    <source>
        <dbReference type="ARBA" id="ARBA00051558"/>
    </source>
</evidence>
<comment type="caution">
    <text evidence="13">The sequence shown here is derived from an EMBL/GenBank/DDBJ whole genome shotgun (WGS) entry which is preliminary data.</text>
</comment>
<evidence type="ECO:0000256" key="11">
    <source>
        <dbReference type="SAM" id="MobiDB-lite"/>
    </source>
</evidence>
<dbReference type="GO" id="GO:0008270">
    <property type="term" value="F:zinc ion binding"/>
    <property type="evidence" value="ECO:0007669"/>
    <property type="project" value="UniProtKB-KW"/>
</dbReference>
<comment type="catalytic activity">
    <reaction evidence="6">
        <text>L-allo-threonine = acetaldehyde + glycine</text>
        <dbReference type="Rhea" id="RHEA:26209"/>
        <dbReference type="ChEBI" id="CHEBI:15343"/>
        <dbReference type="ChEBI" id="CHEBI:57305"/>
        <dbReference type="ChEBI" id="CHEBI:58585"/>
        <dbReference type="EC" id="4.1.2.48"/>
    </reaction>
    <physiologicalReaction direction="left-to-right" evidence="6">
        <dbReference type="Rhea" id="RHEA:26210"/>
    </physiologicalReaction>
</comment>
<comment type="pathway">
    <text evidence="8">Amino-acid degradation; L-threonine degradation via aldolase pathway; acetaldehyde and glycine from L-threonine: step 1/1.</text>
</comment>
<keyword evidence="10" id="KW-0863">Zinc-finger</keyword>
<dbReference type="GO" id="GO:0004793">
    <property type="term" value="F:threonine aldolase activity"/>
    <property type="evidence" value="ECO:0007669"/>
    <property type="project" value="UniProtKB-ARBA"/>
</dbReference>
<evidence type="ECO:0000256" key="2">
    <source>
        <dbReference type="ARBA" id="ARBA00006966"/>
    </source>
</evidence>
<dbReference type="GO" id="GO:0006567">
    <property type="term" value="P:L-threonine catabolic process"/>
    <property type="evidence" value="ECO:0007669"/>
    <property type="project" value="UniProtKB-ARBA"/>
</dbReference>
<evidence type="ECO:0000259" key="12">
    <source>
        <dbReference type="PROSITE" id="PS50966"/>
    </source>
</evidence>
<evidence type="ECO:0000256" key="4">
    <source>
        <dbReference type="ARBA" id="ARBA00023239"/>
    </source>
</evidence>
<evidence type="ECO:0000313" key="13">
    <source>
        <dbReference type="EMBL" id="KAJ8564936.1"/>
    </source>
</evidence>
<dbReference type="InterPro" id="IPR001597">
    <property type="entry name" value="ArAA_b-elim_lyase/Thr_aldolase"/>
</dbReference>
<dbReference type="FunFam" id="3.90.1150.10:FF:000041">
    <property type="entry name" value="Low-specificity L-threonine aldolase"/>
    <property type="match status" value="1"/>
</dbReference>
<dbReference type="InterPro" id="IPR015424">
    <property type="entry name" value="PyrdxlP-dep_Trfase"/>
</dbReference>
<dbReference type="Pfam" id="PF04434">
    <property type="entry name" value="SWIM"/>
    <property type="match status" value="1"/>
</dbReference>
<reference evidence="14" key="1">
    <citation type="journal article" date="2023" name="Proc. Natl. Acad. Sci. U.S.A.">
        <title>Genomic and structural basis for evolution of tropane alkaloid biosynthesis.</title>
        <authorList>
            <person name="Wanga Y.-J."/>
            <person name="Taina T."/>
            <person name="Yua J.-Y."/>
            <person name="Lia J."/>
            <person name="Xua B."/>
            <person name="Chenc J."/>
            <person name="D'Auriad J.C."/>
            <person name="Huanga J.-P."/>
            <person name="Huanga S.-X."/>
        </authorList>
    </citation>
    <scope>NUCLEOTIDE SEQUENCE [LARGE SCALE GENOMIC DNA]</scope>
    <source>
        <strain evidence="14">cv. KIB-2019</strain>
    </source>
</reference>
<dbReference type="CDD" id="cd06502">
    <property type="entry name" value="TA_like"/>
    <property type="match status" value="1"/>
</dbReference>
<evidence type="ECO:0000256" key="8">
    <source>
        <dbReference type="ARBA" id="ARBA00060555"/>
    </source>
</evidence>
<comment type="similarity">
    <text evidence="2">Belongs to the threonine aldolase family.</text>
</comment>
<dbReference type="Gene3D" id="3.40.640.10">
    <property type="entry name" value="Type I PLP-dependent aspartate aminotransferase-like (Major domain)"/>
    <property type="match status" value="2"/>
</dbReference>
<dbReference type="NCBIfam" id="NF041359">
    <property type="entry name" value="GntG_guanitoxin"/>
    <property type="match status" value="1"/>
</dbReference>
<evidence type="ECO:0000256" key="6">
    <source>
        <dbReference type="ARBA" id="ARBA00052637"/>
    </source>
</evidence>
<dbReference type="InterPro" id="IPR015422">
    <property type="entry name" value="PyrdxlP-dep_Trfase_small"/>
</dbReference>
<keyword evidence="14" id="KW-1185">Reference proteome</keyword>
<evidence type="ECO:0000256" key="3">
    <source>
        <dbReference type="ARBA" id="ARBA00022898"/>
    </source>
</evidence>
<dbReference type="PANTHER" id="PTHR33977">
    <property type="entry name" value="ZINC ION BINDING PROTEIN"/>
    <property type="match status" value="1"/>
</dbReference>
<accession>A0A9Q1RNH4</accession>
<keyword evidence="3" id="KW-0663">Pyridoxal phosphate</keyword>
<proteinExistence type="inferred from homology"/>
<keyword evidence="10" id="KW-0479">Metal-binding</keyword>
<dbReference type="SUPFAM" id="SSF53383">
    <property type="entry name" value="PLP-dependent transferases"/>
    <property type="match status" value="2"/>
</dbReference>
<dbReference type="FunFam" id="3.40.640.10:FF:000063">
    <property type="entry name" value="probable low-specificity L-threonine aldolase 1"/>
    <property type="match status" value="1"/>
</dbReference>
<dbReference type="PROSITE" id="PS50966">
    <property type="entry name" value="ZF_SWIM"/>
    <property type="match status" value="1"/>
</dbReference>
<dbReference type="EMBL" id="JAJAGQ010000004">
    <property type="protein sequence ID" value="KAJ8564936.1"/>
    <property type="molecule type" value="Genomic_DNA"/>
</dbReference>
<gene>
    <name evidence="13" type="ORF">K7X08_001396</name>
</gene>
<dbReference type="InterPro" id="IPR023603">
    <property type="entry name" value="Low_specificity_L-TA-like"/>
</dbReference>
<sequence>MWWRRWIGVVNVGYWVSPKLRAPMRRWSRYLRFHGSVSKSPQQRNGNRVNREVKLTHSGKMVVRTVDLRSDTVTKPTEAMRNAMANAEVDDDVLGYDPTAQRLEAEIARIMGKEAGLFVPSGTMGNLISVLTHCQIRGSEIIIGDYSHIHIYENGGISTIGGVHPRTVKNNEDGTMDLDLIEAAIRDPSFEICYPTTRLICLENSHAHSGGRCLSAEYTDKVGELAKKYGLKLHIDGARIFNASVALGVPVHRLVQAADTVSVCLSKGLGAPVGSVIVGSKSFIARAKILRKTLGGGMRQVGVLCAAAFIALQENLVKLEGDHRKAKILAAELNKIKGLKVDIAAVETNIVFCDILKGSKISEEEMIKTLEQHGLLILPEGPLRIRFVIHHQISESDVHYAVSCLQRALGGVAEENGDKSGGRCLSVEYTDKVGDLAKKYGLRLHIDGARIFNASVALGVPIHRLVQAADSVSQALAGVTEENDDTEHLCKTLCCRCAFIPITPCRYRDNNLSSGKMAIVESIPDLPVQDPPGEDFSASDLNWTKFGNEERHDDVALIPYDRVDAFIIGECCNVEYPTRFHIERSRKRSRGSLKEYKHDEYLEYRLYWCSFGPENYGEGGGILPSRRYRLNTRNRAARPQSMRGCTCHFIVKRLYARPSIALLIYNNMRHVNKSGFVCHGPLDRDAIGPGAKKITYISNGIQQQTMSMIYLGIPEENVLAKHIEGIQRYCGSDAKVNSLAAQYVHKLGMIIKRSTHELDLDDQASIRLWVERNKKSVFFYQDTSENNPFILGIQTEWQLQQMIRFGDRSLMAADSTFGIKKLKYPLCTLLVFDSRQHALPVAWIITRTIAKPDVSKWMKALHDRVHAVDPTWKVNGFLTDDAAAEIDPIREIFSCPVLFSLWRIRRSWLRNIIKKCSNIEVQREIFKRLGDIVYSIWDGSDPFVALEELSQDFVDQMAFLQYFKATWVPKFEMWLTTMRTLPLASQEASGAIEAYHVKLKIRLYDDSHLGALQRADWLVHKLTTELHSSYWLDRYADESDSFQNVKEEYIATTSWHRALQIPDAAVTMNCKDNAFAKVLSQKDSNITRLVWNPGSEFAHCDCEWSMQGNLCKHVIKVNMICGNLQSYRPSMSFQSFNEILVSLSRKPVDDSIALDLSTAWTHQMLDQIRKLVELNQSNDIGTIVNNMPLRWVAKKGRTSVGRPSTLALLPSGSNNISSSSAAKKSQKRKRLSRLC</sequence>
<dbReference type="InterPro" id="IPR007527">
    <property type="entry name" value="Znf_SWIM"/>
</dbReference>
<dbReference type="OrthoDB" id="1703243at2759"/>
<dbReference type="PANTHER" id="PTHR33977:SF2">
    <property type="entry name" value="OS09G0309100 PROTEIN"/>
    <property type="match status" value="1"/>
</dbReference>
<feature type="domain" description="SWIM-type" evidence="12">
    <location>
        <begin position="1085"/>
        <end position="1122"/>
    </location>
</feature>
<evidence type="ECO:0000256" key="10">
    <source>
        <dbReference type="PROSITE-ProRule" id="PRU00325"/>
    </source>
</evidence>
<feature type="compositionally biased region" description="Basic residues" evidence="11">
    <location>
        <begin position="1224"/>
        <end position="1235"/>
    </location>
</feature>
<feature type="region of interest" description="Disordered" evidence="11">
    <location>
        <begin position="1211"/>
        <end position="1235"/>
    </location>
</feature>
<evidence type="ECO:0000256" key="1">
    <source>
        <dbReference type="ARBA" id="ARBA00001933"/>
    </source>
</evidence>
<protein>
    <recommendedName>
        <fullName evidence="9">low-specificity L-threonine aldolase</fullName>
        <ecNumber evidence="9">4.1.2.48</ecNumber>
    </recommendedName>
</protein>
<dbReference type="InterPro" id="IPR015421">
    <property type="entry name" value="PyrdxlP-dep_Trfase_major"/>
</dbReference>
<comment type="cofactor">
    <cofactor evidence="1">
        <name>pyridoxal 5'-phosphate</name>
        <dbReference type="ChEBI" id="CHEBI:597326"/>
    </cofactor>
</comment>
<dbReference type="EC" id="4.1.2.48" evidence="9"/>
<dbReference type="AlphaFoldDB" id="A0A9Q1RNH4"/>
<dbReference type="Pfam" id="PF01212">
    <property type="entry name" value="Beta_elim_lyase"/>
    <property type="match status" value="2"/>
</dbReference>
<keyword evidence="10" id="KW-0862">Zinc</keyword>
<organism evidence="13 14">
    <name type="scientific">Anisodus acutangulus</name>
    <dbReference type="NCBI Taxonomy" id="402998"/>
    <lineage>
        <taxon>Eukaryota</taxon>
        <taxon>Viridiplantae</taxon>
        <taxon>Streptophyta</taxon>
        <taxon>Embryophyta</taxon>
        <taxon>Tracheophyta</taxon>
        <taxon>Spermatophyta</taxon>
        <taxon>Magnoliopsida</taxon>
        <taxon>eudicotyledons</taxon>
        <taxon>Gunneridae</taxon>
        <taxon>Pentapetalae</taxon>
        <taxon>asterids</taxon>
        <taxon>lamiids</taxon>
        <taxon>Solanales</taxon>
        <taxon>Solanaceae</taxon>
        <taxon>Solanoideae</taxon>
        <taxon>Hyoscyameae</taxon>
        <taxon>Anisodus</taxon>
    </lineage>
</organism>
<evidence type="ECO:0000313" key="14">
    <source>
        <dbReference type="Proteomes" id="UP001152561"/>
    </source>
</evidence>
<evidence type="ECO:0000256" key="7">
    <source>
        <dbReference type="ARBA" id="ARBA00058325"/>
    </source>
</evidence>
<evidence type="ECO:0000256" key="9">
    <source>
        <dbReference type="ARBA" id="ARBA00066573"/>
    </source>
</evidence>
<keyword evidence="4" id="KW-0456">Lyase</keyword>
<name>A0A9Q1RNH4_9SOLA</name>
<dbReference type="Gene3D" id="3.90.1150.10">
    <property type="entry name" value="Aspartate Aminotransferase, domain 1"/>
    <property type="match status" value="1"/>
</dbReference>
<dbReference type="Proteomes" id="UP001152561">
    <property type="component" value="Unassembled WGS sequence"/>
</dbReference>
<comment type="function">
    <text evidence="7">Threonine aldolase involved in threonine degradation to glycine. May play a role in the removal of L-allo-threonine.</text>
</comment>